<gene>
    <name evidence="1" type="ORF">A0H81_12407</name>
</gene>
<evidence type="ECO:0000313" key="1">
    <source>
        <dbReference type="EMBL" id="OBZ67578.1"/>
    </source>
</evidence>
<evidence type="ECO:0000313" key="2">
    <source>
        <dbReference type="Proteomes" id="UP000092993"/>
    </source>
</evidence>
<keyword evidence="2" id="KW-1185">Reference proteome</keyword>
<comment type="caution">
    <text evidence="1">The sequence shown here is derived from an EMBL/GenBank/DDBJ whole genome shotgun (WGS) entry which is preliminary data.</text>
</comment>
<name>A0A1C7LSS0_GRIFR</name>
<organism evidence="1 2">
    <name type="scientific">Grifola frondosa</name>
    <name type="common">Maitake</name>
    <name type="synonym">Polyporus frondosus</name>
    <dbReference type="NCBI Taxonomy" id="5627"/>
    <lineage>
        <taxon>Eukaryota</taxon>
        <taxon>Fungi</taxon>
        <taxon>Dikarya</taxon>
        <taxon>Basidiomycota</taxon>
        <taxon>Agaricomycotina</taxon>
        <taxon>Agaricomycetes</taxon>
        <taxon>Polyporales</taxon>
        <taxon>Grifolaceae</taxon>
        <taxon>Grifola</taxon>
    </lineage>
</organism>
<dbReference type="AlphaFoldDB" id="A0A1C7LSS0"/>
<protein>
    <submittedName>
        <fullName evidence="1">Uncharacterized protein</fullName>
    </submittedName>
</protein>
<accession>A0A1C7LSS0</accession>
<reference evidence="1 2" key="1">
    <citation type="submission" date="2016-03" db="EMBL/GenBank/DDBJ databases">
        <title>Whole genome sequencing of Grifola frondosa 9006-11.</title>
        <authorList>
            <person name="Min B."/>
            <person name="Park H."/>
            <person name="Kim J.-G."/>
            <person name="Cho H."/>
            <person name="Oh Y.-L."/>
            <person name="Kong W.-S."/>
            <person name="Choi I.-G."/>
        </authorList>
    </citation>
    <scope>NUCLEOTIDE SEQUENCE [LARGE SCALE GENOMIC DNA]</scope>
    <source>
        <strain evidence="1 2">9006-11</strain>
    </source>
</reference>
<sequence>MGFCLLHLPGKDFNSVSIVYSAGNRVFFVFFRRPSDLKGIYRLPALYKSLEPSAGRLWQVNIGALSTSRRVSLHPCPQH</sequence>
<dbReference type="Proteomes" id="UP000092993">
    <property type="component" value="Unassembled WGS sequence"/>
</dbReference>
<proteinExistence type="predicted"/>
<dbReference type="EMBL" id="LUGG01000023">
    <property type="protein sequence ID" value="OBZ67578.1"/>
    <property type="molecule type" value="Genomic_DNA"/>
</dbReference>